<sequence>MSVKFAAFMDRLAQSPFYQQHLSPEHKTIRDLDRIGELPLTTKDHLREAGPWNLLAAAPQDVAEYFETYGTTGPPASAWFTRADLEAGGRQILDSGLRLTNEDRLLNRFPYALSLPAHLVQQAAWQAGACILPASSRSTMTPYPRIIELLRKLNVTVITGLAREMELLAETARLLGLDSRSRSDFPHLRALGVAGELLAEPRRRHIEELWGVPTYNLYGSTETANIAAMCEHGILHVADRDFHVEVLQEDLSGPVHSGSKGRAVITTLTHEGSPLLRYLNGDIISLESLTCPCGRTGPKLNHFGRSGDRISVGDRLLEPHDIHEAVYSLPKPPIAWKTTPGGDTLLVTCEWPAGETAPVHAASLLTEHLGLPVAVRTVESGILLDRQTLLEQQVSVKPQYIEQPSPVLLGYAQQK</sequence>
<evidence type="ECO:0000313" key="2">
    <source>
        <dbReference type="EMBL" id="MVP02580.1"/>
    </source>
</evidence>
<name>A0A7X3FMY1_9BACL</name>
<protein>
    <submittedName>
        <fullName evidence="2">AMP-binding protein</fullName>
    </submittedName>
</protein>
<organism evidence="2 3">
    <name type="scientific">Paenibacillus lutrae</name>
    <dbReference type="NCBI Taxonomy" id="2078573"/>
    <lineage>
        <taxon>Bacteria</taxon>
        <taxon>Bacillati</taxon>
        <taxon>Bacillota</taxon>
        <taxon>Bacilli</taxon>
        <taxon>Bacillales</taxon>
        <taxon>Paenibacillaceae</taxon>
        <taxon>Paenibacillus</taxon>
    </lineage>
</organism>
<accession>A0A7X3FMY1</accession>
<dbReference type="EMBL" id="RHLK01000030">
    <property type="protein sequence ID" value="MVP02580.1"/>
    <property type="molecule type" value="Genomic_DNA"/>
</dbReference>
<dbReference type="InterPro" id="IPR042099">
    <property type="entry name" value="ANL_N_sf"/>
</dbReference>
<dbReference type="Pfam" id="PF00501">
    <property type="entry name" value="AMP-binding"/>
    <property type="match status" value="1"/>
</dbReference>
<evidence type="ECO:0000259" key="1">
    <source>
        <dbReference type="Pfam" id="PF00501"/>
    </source>
</evidence>
<comment type="caution">
    <text evidence="2">The sequence shown here is derived from an EMBL/GenBank/DDBJ whole genome shotgun (WGS) entry which is preliminary data.</text>
</comment>
<dbReference type="PANTHER" id="PTHR43845">
    <property type="entry name" value="BLR5969 PROTEIN"/>
    <property type="match status" value="1"/>
</dbReference>
<keyword evidence="3" id="KW-1185">Reference proteome</keyword>
<dbReference type="RefSeq" id="WP_157338925.1">
    <property type="nucleotide sequence ID" value="NZ_RHLK01000030.1"/>
</dbReference>
<feature type="domain" description="AMP-dependent synthetase/ligase" evidence="1">
    <location>
        <begin position="56"/>
        <end position="229"/>
    </location>
</feature>
<dbReference type="PANTHER" id="PTHR43845:SF1">
    <property type="entry name" value="BLR5969 PROTEIN"/>
    <property type="match status" value="1"/>
</dbReference>
<dbReference type="InterPro" id="IPR000873">
    <property type="entry name" value="AMP-dep_synth/lig_dom"/>
</dbReference>
<dbReference type="SUPFAM" id="SSF56801">
    <property type="entry name" value="Acetyl-CoA synthetase-like"/>
    <property type="match status" value="1"/>
</dbReference>
<dbReference type="Proteomes" id="UP000490800">
    <property type="component" value="Unassembled WGS sequence"/>
</dbReference>
<gene>
    <name evidence="2" type="ORF">EDM21_24235</name>
</gene>
<dbReference type="OrthoDB" id="580775at2"/>
<dbReference type="Gene3D" id="3.40.50.12780">
    <property type="entry name" value="N-terminal domain of ligase-like"/>
    <property type="match status" value="1"/>
</dbReference>
<evidence type="ECO:0000313" key="3">
    <source>
        <dbReference type="Proteomes" id="UP000490800"/>
    </source>
</evidence>
<dbReference type="AlphaFoldDB" id="A0A7X3FMY1"/>
<reference evidence="2 3" key="1">
    <citation type="journal article" date="2019" name="Microorganisms">
        <title>Paenibacillus lutrae sp. nov., A Chitinolytic Species Isolated from A River Otter in Castril Natural Park, Granada, Spain.</title>
        <authorList>
            <person name="Rodriguez M."/>
            <person name="Reina J.C."/>
            <person name="Bejar V."/>
            <person name="Llamas I."/>
        </authorList>
    </citation>
    <scope>NUCLEOTIDE SEQUENCE [LARGE SCALE GENOMIC DNA]</scope>
    <source>
        <strain evidence="2 3">N10</strain>
    </source>
</reference>
<proteinExistence type="predicted"/>